<protein>
    <submittedName>
        <fullName evidence="1">Uncharacterized protein</fullName>
    </submittedName>
</protein>
<evidence type="ECO:0000313" key="1">
    <source>
        <dbReference type="EMBL" id="KAJ7566436.1"/>
    </source>
</evidence>
<dbReference type="Proteomes" id="UP001162992">
    <property type="component" value="Chromosome 2"/>
</dbReference>
<evidence type="ECO:0000313" key="2">
    <source>
        <dbReference type="Proteomes" id="UP001162992"/>
    </source>
</evidence>
<proteinExistence type="predicted"/>
<sequence>MAADYLGKFFLAWHPSLPRPKKIAMTANFLGSLPLVQIIDLKSSVSIKFLRNSPKNTESASQLFSKSLLKEQQICAEAPYIVNKTYPKYKNNNISKLASSKQYVIINALAASCLGTPALNF</sequence>
<name>A0ACC2EJ55_DIPCM</name>
<comment type="caution">
    <text evidence="1">The sequence shown here is derived from an EMBL/GenBank/DDBJ whole genome shotgun (WGS) entry which is preliminary data.</text>
</comment>
<keyword evidence="2" id="KW-1185">Reference proteome</keyword>
<dbReference type="EMBL" id="CM055093">
    <property type="protein sequence ID" value="KAJ7566436.1"/>
    <property type="molecule type" value="Genomic_DNA"/>
</dbReference>
<organism evidence="1 2">
    <name type="scientific">Diphasiastrum complanatum</name>
    <name type="common">Issler's clubmoss</name>
    <name type="synonym">Lycopodium complanatum</name>
    <dbReference type="NCBI Taxonomy" id="34168"/>
    <lineage>
        <taxon>Eukaryota</taxon>
        <taxon>Viridiplantae</taxon>
        <taxon>Streptophyta</taxon>
        <taxon>Embryophyta</taxon>
        <taxon>Tracheophyta</taxon>
        <taxon>Lycopodiopsida</taxon>
        <taxon>Lycopodiales</taxon>
        <taxon>Lycopodiaceae</taxon>
        <taxon>Lycopodioideae</taxon>
        <taxon>Diphasiastrum</taxon>
    </lineage>
</organism>
<reference evidence="2" key="1">
    <citation type="journal article" date="2024" name="Proc. Natl. Acad. Sci. U.S.A.">
        <title>Extraordinary preservation of gene collinearity over three hundred million years revealed in homosporous lycophytes.</title>
        <authorList>
            <person name="Li C."/>
            <person name="Wickell D."/>
            <person name="Kuo L.Y."/>
            <person name="Chen X."/>
            <person name="Nie B."/>
            <person name="Liao X."/>
            <person name="Peng D."/>
            <person name="Ji J."/>
            <person name="Jenkins J."/>
            <person name="Williams M."/>
            <person name="Shu S."/>
            <person name="Plott C."/>
            <person name="Barry K."/>
            <person name="Rajasekar S."/>
            <person name="Grimwood J."/>
            <person name="Han X."/>
            <person name="Sun S."/>
            <person name="Hou Z."/>
            <person name="He W."/>
            <person name="Dai G."/>
            <person name="Sun C."/>
            <person name="Schmutz J."/>
            <person name="Leebens-Mack J.H."/>
            <person name="Li F.W."/>
            <person name="Wang L."/>
        </authorList>
    </citation>
    <scope>NUCLEOTIDE SEQUENCE [LARGE SCALE GENOMIC DNA]</scope>
    <source>
        <strain evidence="2">cv. PW_Plant_1</strain>
    </source>
</reference>
<gene>
    <name evidence="1" type="ORF">O6H91_02G103100</name>
</gene>
<accession>A0ACC2EJ55</accession>